<feature type="domain" description="ABC3 transporter permease C-terminal" evidence="9">
    <location>
        <begin position="299"/>
        <end position="419"/>
    </location>
</feature>
<feature type="transmembrane region" description="Helical" evidence="8">
    <location>
        <begin position="871"/>
        <end position="889"/>
    </location>
</feature>
<feature type="transmembrane region" description="Helical" evidence="8">
    <location>
        <begin position="819"/>
        <end position="842"/>
    </location>
</feature>
<sequence>MSALPHHPSAERPRPSAWARWRADLRLARRQVWRTRGSSALVVLLVALPVMVLGAAAVFWQSHLPSPVQQATLELGANQSWLEVIGGPDPSRTQAAGDPYSSHVDTDENGDAVNARQPEPTSPAGLVPASATVRAVTEHATVFVDTAGGMASVPVVTGATWDAAFTGRYEILAGARPDAAGEAMASPGLLARLGAQIGDTVTLTDAERTFTITGTMHQLDQRPGVEMLFLPADARNLVSGGETRWFVADWQPDRAGLADLNHAGLIAYARDLQLTPAALQAARASGDDETWSALLFGSMAAVFCGYLVVLLAGAAFAVAARRQQRTLAVASSVGASRGDVFRVVVLQGTVLGTVAGIVGTAAAIGVATVALAMTDGGARGTFWGNWGVKLPWGMLAGILIFAVVVGTAAAIVPARAATRGDVIGALRGAGRPARLRTSRPFWGLAAMIVGLGAAIAAALGCAAVTAAQATGHYNANVDQTVRQVAVIGLVAGPVLFQVGIILAGHWVLTVASRVLARLGIAARIAGRDAAANPSRVIPAFAAIAACAFVATFAMSFLSMANRAEQSWHSWSGPLGSVSVRSQTAADTLDSDAFTAAAEGVVAPTAPQHMALVSGTMTASYDHDTGDLLDPEMAVWSVAGTTCDTCAPLRDLSTGWVSVIAPDDLETVLGMRLSTEVLDAYRAGTALDVNTSRRFAQDGTAQIVEWTAEQLADYRDAVSEYQMGSIAATDLPEPTAVHEVPARTITLDDGADWLGLAISPALAGKLGMSTVPTTLIATYSGPVSTASADAIRAAAADVRVGETGTLSVSVERGPASASPWLWLISGVTIVLVIGAGAVCLGLARFERRADDATLTAVGAGNGLRRRANAWQALIIVGLGTLAGVGAGLIPSWGITQGYNAQSLHFADTPWTALVVFVVVLPLVMTAASWLVPPRAPDLTRRTAIA</sequence>
<evidence type="ECO:0000313" key="11">
    <source>
        <dbReference type="Proteomes" id="UP000293995"/>
    </source>
</evidence>
<evidence type="ECO:0000256" key="5">
    <source>
        <dbReference type="ARBA" id="ARBA00023136"/>
    </source>
</evidence>
<evidence type="ECO:0000256" key="6">
    <source>
        <dbReference type="ARBA" id="ARBA00038076"/>
    </source>
</evidence>
<dbReference type="InterPro" id="IPR003838">
    <property type="entry name" value="ABC3_permease_C"/>
</dbReference>
<evidence type="ECO:0000256" key="1">
    <source>
        <dbReference type="ARBA" id="ARBA00004651"/>
    </source>
</evidence>
<keyword evidence="4 8" id="KW-1133">Transmembrane helix</keyword>
<dbReference type="Pfam" id="PF02687">
    <property type="entry name" value="FtsX"/>
    <property type="match status" value="2"/>
</dbReference>
<evidence type="ECO:0000256" key="8">
    <source>
        <dbReference type="SAM" id="Phobius"/>
    </source>
</evidence>
<feature type="domain" description="ABC3 transporter permease C-terminal" evidence="9">
    <location>
        <begin position="822"/>
        <end position="927"/>
    </location>
</feature>
<keyword evidence="3 8" id="KW-0812">Transmembrane</keyword>
<dbReference type="PANTHER" id="PTHR30572">
    <property type="entry name" value="MEMBRANE COMPONENT OF TRANSPORTER-RELATED"/>
    <property type="match status" value="1"/>
</dbReference>
<feature type="transmembrane region" description="Helical" evidence="8">
    <location>
        <begin position="536"/>
        <end position="557"/>
    </location>
</feature>
<protein>
    <submittedName>
        <fullName evidence="10">ABC transporter permease</fullName>
    </submittedName>
</protein>
<dbReference type="RefSeq" id="WP_129390522.1">
    <property type="nucleotide sequence ID" value="NZ_CP035494.1"/>
</dbReference>
<feature type="transmembrane region" description="Helical" evidence="8">
    <location>
        <begin position="340"/>
        <end position="372"/>
    </location>
</feature>
<evidence type="ECO:0000256" key="7">
    <source>
        <dbReference type="SAM" id="MobiDB-lite"/>
    </source>
</evidence>
<feature type="transmembrane region" description="Helical" evidence="8">
    <location>
        <begin position="291"/>
        <end position="319"/>
    </location>
</feature>
<feature type="transmembrane region" description="Helical" evidence="8">
    <location>
        <begin position="441"/>
        <end position="466"/>
    </location>
</feature>
<accession>A0A4P6EED2</accession>
<dbReference type="PANTHER" id="PTHR30572:SF4">
    <property type="entry name" value="ABC TRANSPORTER PERMEASE YTRF"/>
    <property type="match status" value="1"/>
</dbReference>
<dbReference type="InterPro" id="IPR050250">
    <property type="entry name" value="Macrolide_Exporter_MacB"/>
</dbReference>
<feature type="transmembrane region" description="Helical" evidence="8">
    <location>
        <begin position="392"/>
        <end position="412"/>
    </location>
</feature>
<keyword evidence="5 8" id="KW-0472">Membrane</keyword>
<evidence type="ECO:0000256" key="2">
    <source>
        <dbReference type="ARBA" id="ARBA00022475"/>
    </source>
</evidence>
<gene>
    <name evidence="10" type="ORF">ET475_12155</name>
</gene>
<dbReference type="KEGG" id="mprt:ET475_12155"/>
<keyword evidence="2" id="KW-1003">Cell membrane</keyword>
<organism evidence="10 11">
    <name type="scientific">Microbacterium protaetiae</name>
    <dbReference type="NCBI Taxonomy" id="2509458"/>
    <lineage>
        <taxon>Bacteria</taxon>
        <taxon>Bacillati</taxon>
        <taxon>Actinomycetota</taxon>
        <taxon>Actinomycetes</taxon>
        <taxon>Micrococcales</taxon>
        <taxon>Microbacteriaceae</taxon>
        <taxon>Microbacterium</taxon>
    </lineage>
</organism>
<feature type="transmembrane region" description="Helical" evidence="8">
    <location>
        <begin position="486"/>
        <end position="515"/>
    </location>
</feature>
<evidence type="ECO:0000256" key="3">
    <source>
        <dbReference type="ARBA" id="ARBA00022692"/>
    </source>
</evidence>
<dbReference type="EMBL" id="CP035494">
    <property type="protein sequence ID" value="QAY60662.1"/>
    <property type="molecule type" value="Genomic_DNA"/>
</dbReference>
<dbReference type="OrthoDB" id="5089158at2"/>
<evidence type="ECO:0000256" key="4">
    <source>
        <dbReference type="ARBA" id="ARBA00022989"/>
    </source>
</evidence>
<feature type="transmembrane region" description="Helical" evidence="8">
    <location>
        <begin position="39"/>
        <end position="60"/>
    </location>
</feature>
<reference evidence="10 11" key="1">
    <citation type="submission" date="2019-01" db="EMBL/GenBank/DDBJ databases">
        <title>Genome sequencing of strain DFW100M-13.</title>
        <authorList>
            <person name="Heo J."/>
            <person name="Kim S.-J."/>
            <person name="Kim J.-S."/>
            <person name="Hong S.-B."/>
            <person name="Kwon S.-W."/>
        </authorList>
    </citation>
    <scope>NUCLEOTIDE SEQUENCE [LARGE SCALE GENOMIC DNA]</scope>
    <source>
        <strain evidence="10 11">DFW100M-13</strain>
    </source>
</reference>
<comment type="similarity">
    <text evidence="6">Belongs to the ABC-4 integral membrane protein family.</text>
</comment>
<keyword evidence="11" id="KW-1185">Reference proteome</keyword>
<proteinExistence type="inferred from homology"/>
<name>A0A4P6EED2_9MICO</name>
<evidence type="ECO:0000259" key="9">
    <source>
        <dbReference type="Pfam" id="PF02687"/>
    </source>
</evidence>
<dbReference type="GO" id="GO:0005886">
    <property type="term" value="C:plasma membrane"/>
    <property type="evidence" value="ECO:0007669"/>
    <property type="project" value="UniProtKB-SubCell"/>
</dbReference>
<dbReference type="Proteomes" id="UP000293995">
    <property type="component" value="Chromosome"/>
</dbReference>
<dbReference type="AlphaFoldDB" id="A0A4P6EED2"/>
<feature type="transmembrane region" description="Helical" evidence="8">
    <location>
        <begin position="909"/>
        <end position="930"/>
    </location>
</feature>
<comment type="subcellular location">
    <subcellularLocation>
        <location evidence="1">Cell membrane</location>
        <topology evidence="1">Multi-pass membrane protein</topology>
    </subcellularLocation>
</comment>
<dbReference type="GO" id="GO:0022857">
    <property type="term" value="F:transmembrane transporter activity"/>
    <property type="evidence" value="ECO:0007669"/>
    <property type="project" value="TreeGrafter"/>
</dbReference>
<evidence type="ECO:0000313" key="10">
    <source>
        <dbReference type="EMBL" id="QAY60662.1"/>
    </source>
</evidence>
<feature type="region of interest" description="Disordered" evidence="7">
    <location>
        <begin position="85"/>
        <end position="126"/>
    </location>
</feature>